<sequence length="327" mass="35921">MTPNQIKASLRTLVPLQQPVFLWGAPGVGKSQVVAQVAEELGRELTDIRAVLLDPVDLRGLPSVNNDGTAHWCPPAFLPTQGEGVLFLDELNAAPPLVQAACYQLVLDRKVGEYTLPDGWTVVAAGNRETDRAVTHRMPSALANRFVHLDFSVDVETWLEWAEQRELAEEVRAFIRFRPNLLHDFDPKKSEKAFPSPRSWEFAARIIAARPEPDVELSLLKGTVGPGAAIEFAGFSKLFRQLPDPEVIIKDPESAEIPEEPATLYALCEALANKAGDNTAESIIAYASRLPSEFGVLLVRDSVKTHRGVVESPAFSRWATANSDVLL</sequence>
<reference evidence="2 3" key="1">
    <citation type="journal article" date="2017" name="Int. J. Syst. Evol. Microbiol.">
        <title>Desulfovibrio senegalensis sp. nov., a mesophilic sulfate reducer isolated from marine sediment.</title>
        <authorList>
            <person name="Thioye A."/>
            <person name="Gam Z.B.A."/>
            <person name="Mbengue M."/>
            <person name="Cayol J.L."/>
            <person name="Joseph-Bartoli M."/>
            <person name="Toure-Kane C."/>
            <person name="Labat M."/>
        </authorList>
    </citation>
    <scope>NUCLEOTIDE SEQUENCE [LARGE SCALE GENOMIC DNA]</scope>
    <source>
        <strain evidence="2 3">DSM 101509</strain>
    </source>
</reference>
<gene>
    <name evidence="2" type="ORF">F8A88_06925</name>
</gene>
<dbReference type="EMBL" id="WAIE01000002">
    <property type="protein sequence ID" value="KAB1442190.1"/>
    <property type="molecule type" value="Genomic_DNA"/>
</dbReference>
<keyword evidence="3" id="KW-1185">Reference proteome</keyword>
<dbReference type="InterPro" id="IPR003593">
    <property type="entry name" value="AAA+_ATPase"/>
</dbReference>
<dbReference type="CDD" id="cd00009">
    <property type="entry name" value="AAA"/>
    <property type="match status" value="1"/>
</dbReference>
<dbReference type="InterPro" id="IPR027417">
    <property type="entry name" value="P-loop_NTPase"/>
</dbReference>
<dbReference type="RefSeq" id="WP_151150411.1">
    <property type="nucleotide sequence ID" value="NZ_WAIE01000002.1"/>
</dbReference>
<feature type="domain" description="AAA+ ATPase" evidence="1">
    <location>
        <begin position="16"/>
        <end position="152"/>
    </location>
</feature>
<dbReference type="GO" id="GO:0016887">
    <property type="term" value="F:ATP hydrolysis activity"/>
    <property type="evidence" value="ECO:0007669"/>
    <property type="project" value="InterPro"/>
</dbReference>
<proteinExistence type="predicted"/>
<dbReference type="PANTHER" id="PTHR42759:SF1">
    <property type="entry name" value="MAGNESIUM-CHELATASE SUBUNIT CHLD"/>
    <property type="match status" value="1"/>
</dbReference>
<accession>A0A6N6N3X9</accession>
<dbReference type="OrthoDB" id="9808317at2"/>
<dbReference type="SUPFAM" id="SSF52540">
    <property type="entry name" value="P-loop containing nucleoside triphosphate hydrolases"/>
    <property type="match status" value="1"/>
</dbReference>
<dbReference type="PANTHER" id="PTHR42759">
    <property type="entry name" value="MOXR FAMILY PROTEIN"/>
    <property type="match status" value="1"/>
</dbReference>
<dbReference type="SMART" id="SM00382">
    <property type="entry name" value="AAA"/>
    <property type="match status" value="1"/>
</dbReference>
<dbReference type="InterPro" id="IPR011704">
    <property type="entry name" value="ATPase_dyneun-rel_AAA"/>
</dbReference>
<dbReference type="Proteomes" id="UP000438699">
    <property type="component" value="Unassembled WGS sequence"/>
</dbReference>
<dbReference type="GO" id="GO:0005524">
    <property type="term" value="F:ATP binding"/>
    <property type="evidence" value="ECO:0007669"/>
    <property type="project" value="InterPro"/>
</dbReference>
<organism evidence="2 3">
    <name type="scientific">Pseudodesulfovibrio senegalensis</name>
    <dbReference type="NCBI Taxonomy" id="1721087"/>
    <lineage>
        <taxon>Bacteria</taxon>
        <taxon>Pseudomonadati</taxon>
        <taxon>Thermodesulfobacteriota</taxon>
        <taxon>Desulfovibrionia</taxon>
        <taxon>Desulfovibrionales</taxon>
        <taxon>Desulfovibrionaceae</taxon>
    </lineage>
</organism>
<name>A0A6N6N3X9_9BACT</name>
<evidence type="ECO:0000313" key="2">
    <source>
        <dbReference type="EMBL" id="KAB1442190.1"/>
    </source>
</evidence>
<dbReference type="Gene3D" id="3.40.50.300">
    <property type="entry name" value="P-loop containing nucleotide triphosphate hydrolases"/>
    <property type="match status" value="1"/>
</dbReference>
<dbReference type="AlphaFoldDB" id="A0A6N6N3X9"/>
<evidence type="ECO:0000313" key="3">
    <source>
        <dbReference type="Proteomes" id="UP000438699"/>
    </source>
</evidence>
<comment type="caution">
    <text evidence="2">The sequence shown here is derived from an EMBL/GenBank/DDBJ whole genome shotgun (WGS) entry which is preliminary data.</text>
</comment>
<evidence type="ECO:0000259" key="1">
    <source>
        <dbReference type="SMART" id="SM00382"/>
    </source>
</evidence>
<dbReference type="InterPro" id="IPR050764">
    <property type="entry name" value="CbbQ/NirQ/NorQ/GpvN"/>
</dbReference>
<dbReference type="Pfam" id="PF07728">
    <property type="entry name" value="AAA_5"/>
    <property type="match status" value="1"/>
</dbReference>
<protein>
    <submittedName>
        <fullName evidence="2">MoxR family ATPase</fullName>
    </submittedName>
</protein>